<dbReference type="KEGG" id="vg:54976448"/>
<dbReference type="EMBL" id="KX397280">
    <property type="protein sequence ID" value="ANS06208.1"/>
    <property type="molecule type" value="Genomic_DNA"/>
</dbReference>
<reference evidence="1 2" key="1">
    <citation type="submission" date="2016-06" db="EMBL/GenBank/DDBJ databases">
        <title>Not all particles are equal: the selective enrichment of particle-associated bacteria from the Mediterranean Sea.</title>
        <authorList>
            <person name="Lopez-Perez M."/>
            <person name="Kimes N.E."/>
            <person name="Haro-Moreno J.M."/>
            <person name="Rodriguez-Valera F."/>
        </authorList>
    </citation>
    <scope>NUCLEOTIDE SEQUENCE [LARGE SCALE GENOMIC DNA]</scope>
</reference>
<proteinExistence type="predicted"/>
<sequence length="167" mass="18571">MFKVLAILLAGLTATSAAAAPERPQHPVNVFEMGGGRLAAFARRAERQWTLGRDVRISVPVCASSCTLYLSKERSCVAPNTLFMFHGPSSGWSVVTMALAAIPVKMTDAEKEKFHRELMRDWYNKHVPGLGNWFVRSGAVYKWGYGFIRVRGSELHRAFGVPLCKEN</sequence>
<evidence type="ECO:0000313" key="2">
    <source>
        <dbReference type="Proteomes" id="UP000222126"/>
    </source>
</evidence>
<protein>
    <submittedName>
        <fullName evidence="1">Uncharacterized protein</fullName>
    </submittedName>
</protein>
<dbReference type="RefSeq" id="YP_009786372.1">
    <property type="nucleotide sequence ID" value="NC_047768.1"/>
</dbReference>
<organism evidence="1 2">
    <name type="scientific">Phage MedPE-SWcel-C56</name>
    <dbReference type="NCBI Taxonomy" id="1871314"/>
    <lineage>
        <taxon>Viruses</taxon>
        <taxon>Duplodnaviria</taxon>
        <taxon>Heunggongvirae</taxon>
        <taxon>Uroviricota</taxon>
        <taxon>Caudoviricetes</taxon>
        <taxon>Autographivirales</taxon>
        <taxon>Kafavirus</taxon>
        <taxon>Kafavirus SWcelC56</taxon>
    </lineage>
</organism>
<evidence type="ECO:0000313" key="1">
    <source>
        <dbReference type="EMBL" id="ANS06208.1"/>
    </source>
</evidence>
<dbReference type="GeneID" id="54976448"/>
<keyword evidence="2" id="KW-1185">Reference proteome</keyword>
<dbReference type="Proteomes" id="UP000222126">
    <property type="component" value="Segment"/>
</dbReference>
<accession>A0A1B1IY04</accession>
<name>A0A1B1IY04_9CAUD</name>